<keyword evidence="4" id="KW-1185">Reference proteome</keyword>
<feature type="compositionally biased region" description="Polar residues" evidence="1">
    <location>
        <begin position="617"/>
        <end position="633"/>
    </location>
</feature>
<feature type="domain" description="AAA+ ATPase" evidence="2">
    <location>
        <begin position="228"/>
        <end position="371"/>
    </location>
</feature>
<dbReference type="InterPro" id="IPR027417">
    <property type="entry name" value="P-loop_NTPase"/>
</dbReference>
<dbReference type="Proteomes" id="UP000807342">
    <property type="component" value="Unassembled WGS sequence"/>
</dbReference>
<sequence>MANPKMDDTFVNVWLDSNESIDPQKKPFYKLWIDKASAQHSDPALTGADTLRKLYPEHSLVSTSAYDLHILSYPGLTATPLPSSPLITEVLFAPFARSLHSVPGVLIDQVKLGAFQVTWNGFEFLLYLASYPSGFGMVITQSYILHEGPEERARLLLMSVGAWAHELHNEIWVFNQGFWSKDRGLWEEIQKANWNDVILKEDFKKALQKDVYGFFSAEEIYKKLSIPWKRGLIMYGPPGNGKTISIKAIMKSCNENGFLPLYVKSFQSKSFSPRHIVTQLMGYEGWKGEEGAIADVFDQARQMSPSCLILEDLDSLINDRNRSFFLNQLDGLEGNNGLLIIGTTNHFDRLDPGLSSRPSRFDRKYLFDDPDPYERALYARYWQQKLSGNSEIDFPESLIGIVVESTAGFSFAYLKEAFVSTLVTLAGISGDKPSFEKVLKEQINDLRKQLDEESPGGSRAATQLVHTTQTPLQQPPTSPTSIRHNQRDVRILLDALNDRISRDDSHLTFYDLHEKFYAMLQPEPQQLDADARRVRTLLDSLSESVANMSTSPRVYRPFVSHGVQHDIESDAGVGKSGDVSGGSSQFHSQDAMMGNKAYQRRLPTPPGPPGIGGNRPLTSGQMPPGSFIQSQPTYHPRSNPDANDLA</sequence>
<evidence type="ECO:0000313" key="4">
    <source>
        <dbReference type="Proteomes" id="UP000807342"/>
    </source>
</evidence>
<dbReference type="PANTHER" id="PTHR23077:SF132">
    <property type="entry name" value="ATP-DEPENDENT ZN PROTEASE"/>
    <property type="match status" value="1"/>
</dbReference>
<dbReference type="InterPro" id="IPR003959">
    <property type="entry name" value="ATPase_AAA_core"/>
</dbReference>
<dbReference type="InterPro" id="IPR003593">
    <property type="entry name" value="AAA+_ATPase"/>
</dbReference>
<dbReference type="GO" id="GO:0003723">
    <property type="term" value="F:RNA binding"/>
    <property type="evidence" value="ECO:0007669"/>
    <property type="project" value="TreeGrafter"/>
</dbReference>
<reference evidence="3" key="1">
    <citation type="submission" date="2020-11" db="EMBL/GenBank/DDBJ databases">
        <authorList>
            <consortium name="DOE Joint Genome Institute"/>
            <person name="Ahrendt S."/>
            <person name="Riley R."/>
            <person name="Andreopoulos W."/>
            <person name="Labutti K."/>
            <person name="Pangilinan J."/>
            <person name="Ruiz-Duenas F.J."/>
            <person name="Barrasa J.M."/>
            <person name="Sanchez-Garcia M."/>
            <person name="Camarero S."/>
            <person name="Miyauchi S."/>
            <person name="Serrano A."/>
            <person name="Linde D."/>
            <person name="Babiker R."/>
            <person name="Drula E."/>
            <person name="Ayuso-Fernandez I."/>
            <person name="Pacheco R."/>
            <person name="Padilla G."/>
            <person name="Ferreira P."/>
            <person name="Barriuso J."/>
            <person name="Kellner H."/>
            <person name="Castanera R."/>
            <person name="Alfaro M."/>
            <person name="Ramirez L."/>
            <person name="Pisabarro A.G."/>
            <person name="Kuo A."/>
            <person name="Tritt A."/>
            <person name="Lipzen A."/>
            <person name="He G."/>
            <person name="Yan M."/>
            <person name="Ng V."/>
            <person name="Cullen D."/>
            <person name="Martin F."/>
            <person name="Rosso M.-N."/>
            <person name="Henrissat B."/>
            <person name="Hibbett D."/>
            <person name="Martinez A.T."/>
            <person name="Grigoriev I.V."/>
        </authorList>
    </citation>
    <scope>NUCLEOTIDE SEQUENCE</scope>
    <source>
        <strain evidence="3">MF-IS2</strain>
    </source>
</reference>
<comment type="caution">
    <text evidence="3">The sequence shown here is derived from an EMBL/GenBank/DDBJ whole genome shotgun (WGS) entry which is preliminary data.</text>
</comment>
<dbReference type="GO" id="GO:0005524">
    <property type="term" value="F:ATP binding"/>
    <property type="evidence" value="ECO:0007669"/>
    <property type="project" value="InterPro"/>
</dbReference>
<dbReference type="OrthoDB" id="2115716at2759"/>
<evidence type="ECO:0000313" key="3">
    <source>
        <dbReference type="EMBL" id="KAF9453036.1"/>
    </source>
</evidence>
<dbReference type="PANTHER" id="PTHR23077">
    <property type="entry name" value="AAA-FAMILY ATPASE"/>
    <property type="match status" value="1"/>
</dbReference>
<protein>
    <submittedName>
        <fullName evidence="3">P-loop containing nucleoside triphosphate hydrolase protein</fullName>
    </submittedName>
</protein>
<dbReference type="EMBL" id="MU151065">
    <property type="protein sequence ID" value="KAF9453036.1"/>
    <property type="molecule type" value="Genomic_DNA"/>
</dbReference>
<dbReference type="GO" id="GO:0016887">
    <property type="term" value="F:ATP hydrolysis activity"/>
    <property type="evidence" value="ECO:0007669"/>
    <property type="project" value="InterPro"/>
</dbReference>
<dbReference type="GO" id="GO:0005634">
    <property type="term" value="C:nucleus"/>
    <property type="evidence" value="ECO:0007669"/>
    <property type="project" value="TreeGrafter"/>
</dbReference>
<feature type="compositionally biased region" description="Low complexity" evidence="1">
    <location>
        <begin position="570"/>
        <end position="584"/>
    </location>
</feature>
<dbReference type="GO" id="GO:0042254">
    <property type="term" value="P:ribosome biogenesis"/>
    <property type="evidence" value="ECO:0007669"/>
    <property type="project" value="TreeGrafter"/>
</dbReference>
<gene>
    <name evidence="3" type="ORF">P691DRAFT_720509</name>
</gene>
<accession>A0A9P6C5L8</accession>
<evidence type="ECO:0000256" key="1">
    <source>
        <dbReference type="SAM" id="MobiDB-lite"/>
    </source>
</evidence>
<name>A0A9P6C5L8_9AGAR</name>
<dbReference type="SMART" id="SM00382">
    <property type="entry name" value="AAA"/>
    <property type="match status" value="1"/>
</dbReference>
<dbReference type="CDD" id="cd19481">
    <property type="entry name" value="RecA-like_protease"/>
    <property type="match status" value="1"/>
</dbReference>
<feature type="region of interest" description="Disordered" evidence="1">
    <location>
        <begin position="568"/>
        <end position="646"/>
    </location>
</feature>
<dbReference type="SUPFAM" id="SSF52540">
    <property type="entry name" value="P-loop containing nucleoside triphosphate hydrolases"/>
    <property type="match status" value="1"/>
</dbReference>
<keyword evidence="3" id="KW-0378">Hydrolase</keyword>
<proteinExistence type="predicted"/>
<organism evidence="3 4">
    <name type="scientific">Macrolepiota fuliginosa MF-IS2</name>
    <dbReference type="NCBI Taxonomy" id="1400762"/>
    <lineage>
        <taxon>Eukaryota</taxon>
        <taxon>Fungi</taxon>
        <taxon>Dikarya</taxon>
        <taxon>Basidiomycota</taxon>
        <taxon>Agaricomycotina</taxon>
        <taxon>Agaricomycetes</taxon>
        <taxon>Agaricomycetidae</taxon>
        <taxon>Agaricales</taxon>
        <taxon>Agaricineae</taxon>
        <taxon>Agaricaceae</taxon>
        <taxon>Macrolepiota</taxon>
    </lineage>
</organism>
<evidence type="ECO:0000259" key="2">
    <source>
        <dbReference type="SMART" id="SM00382"/>
    </source>
</evidence>
<dbReference type="Pfam" id="PF00004">
    <property type="entry name" value="AAA"/>
    <property type="match status" value="1"/>
</dbReference>
<dbReference type="AlphaFoldDB" id="A0A9P6C5L8"/>
<dbReference type="Gene3D" id="3.40.50.300">
    <property type="entry name" value="P-loop containing nucleotide triphosphate hydrolases"/>
    <property type="match status" value="1"/>
</dbReference>
<dbReference type="GO" id="GO:1990275">
    <property type="term" value="F:preribosome binding"/>
    <property type="evidence" value="ECO:0007669"/>
    <property type="project" value="TreeGrafter"/>
</dbReference>
<dbReference type="InterPro" id="IPR050168">
    <property type="entry name" value="AAA_ATPase_domain"/>
</dbReference>